<feature type="transmembrane region" description="Helical" evidence="1">
    <location>
        <begin position="31"/>
        <end position="52"/>
    </location>
</feature>
<dbReference type="AlphaFoldDB" id="A0A919RAB4"/>
<reference evidence="3" key="1">
    <citation type="submission" date="2021-01" db="EMBL/GenBank/DDBJ databases">
        <title>Whole genome shotgun sequence of Sinosporangium siamense NBRC 109515.</title>
        <authorList>
            <person name="Komaki H."/>
            <person name="Tamura T."/>
        </authorList>
    </citation>
    <scope>NUCLEOTIDE SEQUENCE</scope>
    <source>
        <strain evidence="3">NBRC 109515</strain>
    </source>
</reference>
<dbReference type="Pfam" id="PF01569">
    <property type="entry name" value="PAP2"/>
    <property type="match status" value="1"/>
</dbReference>
<keyword evidence="1" id="KW-0812">Transmembrane</keyword>
<dbReference type="Proteomes" id="UP000606172">
    <property type="component" value="Unassembled WGS sequence"/>
</dbReference>
<keyword evidence="4" id="KW-1185">Reference proteome</keyword>
<dbReference type="InterPro" id="IPR036938">
    <property type="entry name" value="PAP2/HPO_sf"/>
</dbReference>
<dbReference type="SUPFAM" id="SSF48317">
    <property type="entry name" value="Acid phosphatase/Vanadium-dependent haloperoxidase"/>
    <property type="match status" value="1"/>
</dbReference>
<keyword evidence="1" id="KW-1133">Transmembrane helix</keyword>
<sequence>MDFLDNLRHAELAPILWVQGLPGWLETPLKVVSVFGTNGFVIVVLSVVYWCVNPRFGLRLGLVVLLSAGLNSIAKLLLQAPRPYWIDSRVQAFAREPTFGIPSGHAQAATVFSGILASASRKPYAIGAAVAFVALMGFSRVYLGVHFLSDVAAGILIGLLFLAAVLRWEKPVLAWWRARAIGAQIGLSVAVSLGVVVAALLASLPGAGWTLPEAWRFAGLVAPWEESRLAAISGGLLGAIAGGSVLSHKGGFSAAGSVKQRALRWLIGVAGAALIWAVLRLVTPQGPLLLTEAVAYLNYAALALWAVLGAPLVFVAVGLAERARPVAP</sequence>
<dbReference type="RefSeq" id="WP_204020621.1">
    <property type="nucleotide sequence ID" value="NZ_BOOW01000006.1"/>
</dbReference>
<comment type="caution">
    <text evidence="3">The sequence shown here is derived from an EMBL/GenBank/DDBJ whole genome shotgun (WGS) entry which is preliminary data.</text>
</comment>
<name>A0A919RAB4_9ACTN</name>
<dbReference type="InterPro" id="IPR000326">
    <property type="entry name" value="PAP2/HPO"/>
</dbReference>
<feature type="transmembrane region" description="Helical" evidence="1">
    <location>
        <begin position="98"/>
        <end position="117"/>
    </location>
</feature>
<protein>
    <recommendedName>
        <fullName evidence="2">Phosphatidic acid phosphatase type 2/haloperoxidase domain-containing protein</fullName>
    </recommendedName>
</protein>
<dbReference type="Gene3D" id="1.20.144.10">
    <property type="entry name" value="Phosphatidic acid phosphatase type 2/haloperoxidase"/>
    <property type="match status" value="1"/>
</dbReference>
<gene>
    <name evidence="3" type="ORF">Ssi02_05220</name>
</gene>
<evidence type="ECO:0000259" key="2">
    <source>
        <dbReference type="SMART" id="SM00014"/>
    </source>
</evidence>
<feature type="transmembrane region" description="Helical" evidence="1">
    <location>
        <begin position="59"/>
        <end position="78"/>
    </location>
</feature>
<keyword evidence="1" id="KW-0472">Membrane</keyword>
<accession>A0A919RAB4</accession>
<feature type="domain" description="Phosphatidic acid phosphatase type 2/haloperoxidase" evidence="2">
    <location>
        <begin position="56"/>
        <end position="166"/>
    </location>
</feature>
<dbReference type="PANTHER" id="PTHR14969">
    <property type="entry name" value="SPHINGOSINE-1-PHOSPHATE PHOSPHOHYDROLASE"/>
    <property type="match status" value="1"/>
</dbReference>
<evidence type="ECO:0000313" key="4">
    <source>
        <dbReference type="Proteomes" id="UP000606172"/>
    </source>
</evidence>
<dbReference type="PANTHER" id="PTHR14969:SF13">
    <property type="entry name" value="AT30094P"/>
    <property type="match status" value="1"/>
</dbReference>
<evidence type="ECO:0000313" key="3">
    <source>
        <dbReference type="EMBL" id="GII90291.1"/>
    </source>
</evidence>
<feature type="transmembrane region" description="Helical" evidence="1">
    <location>
        <begin position="262"/>
        <end position="279"/>
    </location>
</feature>
<organism evidence="3 4">
    <name type="scientific">Sinosporangium siamense</name>
    <dbReference type="NCBI Taxonomy" id="1367973"/>
    <lineage>
        <taxon>Bacteria</taxon>
        <taxon>Bacillati</taxon>
        <taxon>Actinomycetota</taxon>
        <taxon>Actinomycetes</taxon>
        <taxon>Streptosporangiales</taxon>
        <taxon>Streptosporangiaceae</taxon>
        <taxon>Sinosporangium</taxon>
    </lineage>
</organism>
<feature type="transmembrane region" description="Helical" evidence="1">
    <location>
        <begin position="229"/>
        <end position="250"/>
    </location>
</feature>
<feature type="transmembrane region" description="Helical" evidence="1">
    <location>
        <begin position="151"/>
        <end position="168"/>
    </location>
</feature>
<feature type="transmembrane region" description="Helical" evidence="1">
    <location>
        <begin position="180"/>
        <end position="209"/>
    </location>
</feature>
<dbReference type="SMART" id="SM00014">
    <property type="entry name" value="acidPPc"/>
    <property type="match status" value="1"/>
</dbReference>
<feature type="transmembrane region" description="Helical" evidence="1">
    <location>
        <begin position="299"/>
        <end position="320"/>
    </location>
</feature>
<feature type="transmembrane region" description="Helical" evidence="1">
    <location>
        <begin position="124"/>
        <end position="145"/>
    </location>
</feature>
<dbReference type="EMBL" id="BOOW01000006">
    <property type="protein sequence ID" value="GII90291.1"/>
    <property type="molecule type" value="Genomic_DNA"/>
</dbReference>
<proteinExistence type="predicted"/>
<evidence type="ECO:0000256" key="1">
    <source>
        <dbReference type="SAM" id="Phobius"/>
    </source>
</evidence>